<dbReference type="InterPro" id="IPR003016">
    <property type="entry name" value="2-oxoA_DH_lipoyl-BS"/>
</dbReference>
<evidence type="ECO:0000256" key="2">
    <source>
        <dbReference type="ARBA" id="ARBA00009249"/>
    </source>
</evidence>
<evidence type="ECO:0000259" key="4">
    <source>
        <dbReference type="PROSITE" id="PS50968"/>
    </source>
</evidence>
<dbReference type="SUPFAM" id="SSF51230">
    <property type="entry name" value="Single hybrid motif"/>
    <property type="match status" value="1"/>
</dbReference>
<dbReference type="RefSeq" id="WP_394382581.1">
    <property type="nucleotide sequence ID" value="NZ_JBIGIB010000002.1"/>
</dbReference>
<gene>
    <name evidence="5" type="ORF">ACG01O_06435</name>
</gene>
<name>A0ABW7GW93_9BURK</name>
<reference evidence="5 6" key="1">
    <citation type="submission" date="2024-08" db="EMBL/GenBank/DDBJ databases">
        <authorList>
            <person name="Lu H."/>
        </authorList>
    </citation>
    <scope>NUCLEOTIDE SEQUENCE [LARGE SCALE GENOMIC DNA]</scope>
    <source>
        <strain evidence="5 6">BYS87W</strain>
    </source>
</reference>
<dbReference type="Gene3D" id="2.40.50.100">
    <property type="match status" value="1"/>
</dbReference>
<organism evidence="5 6">
    <name type="scientific">Pelomonas baiyunensis</name>
    <dbReference type="NCBI Taxonomy" id="3299026"/>
    <lineage>
        <taxon>Bacteria</taxon>
        <taxon>Pseudomonadati</taxon>
        <taxon>Pseudomonadota</taxon>
        <taxon>Betaproteobacteria</taxon>
        <taxon>Burkholderiales</taxon>
        <taxon>Sphaerotilaceae</taxon>
        <taxon>Roseateles</taxon>
    </lineage>
</organism>
<dbReference type="EMBL" id="JBIGIB010000002">
    <property type="protein sequence ID" value="MFG6466236.1"/>
    <property type="molecule type" value="Genomic_DNA"/>
</dbReference>
<dbReference type="Pfam" id="PF01597">
    <property type="entry name" value="GCV_H"/>
    <property type="match status" value="1"/>
</dbReference>
<dbReference type="PANTHER" id="PTHR11715">
    <property type="entry name" value="GLYCINE CLEAVAGE SYSTEM H PROTEIN"/>
    <property type="match status" value="1"/>
</dbReference>
<sequence length="151" mass="16395">MHRGGAVLIAGAELPDDLWYWIDDQTWARPLDDGTVRVGITALGLKASGDIYMCRPKSVGSVVEQGRSLGVVELSKSIVSVKSPLSGTVTRVNEALDERPELVHQSPYDVGWLVELAPSELDADKGRLAIGELAVAEAMQRWAWLNQLDTA</sequence>
<dbReference type="PROSITE" id="PS50968">
    <property type="entry name" value="BIOTINYL_LIPOYL"/>
    <property type="match status" value="1"/>
</dbReference>
<protein>
    <submittedName>
        <fullName evidence="5">Glycine cleavage system protein H</fullName>
    </submittedName>
</protein>
<evidence type="ECO:0000313" key="5">
    <source>
        <dbReference type="EMBL" id="MFG6466236.1"/>
    </source>
</evidence>
<feature type="domain" description="Lipoyl-binding" evidence="4">
    <location>
        <begin position="35"/>
        <end position="117"/>
    </location>
</feature>
<dbReference type="InterPro" id="IPR002930">
    <property type="entry name" value="GCV_H"/>
</dbReference>
<keyword evidence="6" id="KW-1185">Reference proteome</keyword>
<dbReference type="Proteomes" id="UP001606303">
    <property type="component" value="Unassembled WGS sequence"/>
</dbReference>
<comment type="cofactor">
    <cofactor evidence="1">
        <name>(R)-lipoate</name>
        <dbReference type="ChEBI" id="CHEBI:83088"/>
    </cofactor>
</comment>
<proteinExistence type="inferred from homology"/>
<keyword evidence="3" id="KW-0450">Lipoyl</keyword>
<dbReference type="InterPro" id="IPR011053">
    <property type="entry name" value="Single_hybrid_motif"/>
</dbReference>
<dbReference type="PANTHER" id="PTHR11715:SF3">
    <property type="entry name" value="GLYCINE CLEAVAGE SYSTEM H PROTEIN-RELATED"/>
    <property type="match status" value="1"/>
</dbReference>
<comment type="caution">
    <text evidence="5">The sequence shown here is derived from an EMBL/GenBank/DDBJ whole genome shotgun (WGS) entry which is preliminary data.</text>
</comment>
<dbReference type="CDD" id="cd06848">
    <property type="entry name" value="GCS_H"/>
    <property type="match status" value="1"/>
</dbReference>
<evidence type="ECO:0000256" key="3">
    <source>
        <dbReference type="ARBA" id="ARBA00022823"/>
    </source>
</evidence>
<dbReference type="PROSITE" id="PS00189">
    <property type="entry name" value="LIPOYL"/>
    <property type="match status" value="1"/>
</dbReference>
<dbReference type="InterPro" id="IPR033753">
    <property type="entry name" value="GCV_H/Fam206"/>
</dbReference>
<dbReference type="InterPro" id="IPR000089">
    <property type="entry name" value="Biotin_lipoyl"/>
</dbReference>
<comment type="similarity">
    <text evidence="2">Belongs to the GcvH family.</text>
</comment>
<evidence type="ECO:0000256" key="1">
    <source>
        <dbReference type="ARBA" id="ARBA00001938"/>
    </source>
</evidence>
<evidence type="ECO:0000313" key="6">
    <source>
        <dbReference type="Proteomes" id="UP001606303"/>
    </source>
</evidence>
<accession>A0ABW7GW93</accession>